<dbReference type="PANTHER" id="PTHR32338">
    <property type="entry name" value="N-ACETYL-GAMMA-GLUTAMYL-PHOSPHATE REDUCTASE, CHLOROPLASTIC-RELATED-RELATED"/>
    <property type="match status" value="1"/>
</dbReference>
<keyword evidence="5 7" id="KW-0560">Oxidoreductase</keyword>
<evidence type="ECO:0000259" key="9">
    <source>
        <dbReference type="SMART" id="SM00859"/>
    </source>
</evidence>
<dbReference type="Pfam" id="PF22698">
    <property type="entry name" value="Semialdhyde_dhC_1"/>
    <property type="match status" value="1"/>
</dbReference>
<comment type="function">
    <text evidence="7">Catalyzes the NADPH-dependent reduction of N-acetyl-5-glutamyl phosphate to yield N-acetyl-L-glutamate 5-semialdehyde.</text>
</comment>
<dbReference type="Pfam" id="PF01118">
    <property type="entry name" value="Semialdhyde_dh"/>
    <property type="match status" value="1"/>
</dbReference>
<dbReference type="SUPFAM" id="SSF51735">
    <property type="entry name" value="NAD(P)-binding Rossmann-fold domains"/>
    <property type="match status" value="1"/>
</dbReference>
<dbReference type="EC" id="1.2.1.38" evidence="7"/>
<name>A0A1J5E1D2_9BACT</name>
<organism evidence="10 11">
    <name type="scientific">Candidatus Desantisbacteria bacterium CG2_30_40_21</name>
    <dbReference type="NCBI Taxonomy" id="1817895"/>
    <lineage>
        <taxon>Bacteria</taxon>
        <taxon>Candidatus Desantisiibacteriota</taxon>
    </lineage>
</organism>
<dbReference type="PANTHER" id="PTHR32338:SF10">
    <property type="entry name" value="N-ACETYL-GAMMA-GLUTAMYL-PHOSPHATE REDUCTASE, CHLOROPLASTIC-RELATED"/>
    <property type="match status" value="1"/>
</dbReference>
<evidence type="ECO:0000256" key="5">
    <source>
        <dbReference type="ARBA" id="ARBA00023002"/>
    </source>
</evidence>
<dbReference type="SUPFAM" id="SSF55347">
    <property type="entry name" value="Glyceraldehyde-3-phosphate dehydrogenase-like, C-terminal domain"/>
    <property type="match status" value="1"/>
</dbReference>
<comment type="subcellular location">
    <subcellularLocation>
        <location evidence="7">Cytoplasm</location>
    </subcellularLocation>
</comment>
<dbReference type="Proteomes" id="UP000183085">
    <property type="component" value="Unassembled WGS sequence"/>
</dbReference>
<keyword evidence="2 7" id="KW-0055">Arginine biosynthesis</keyword>
<dbReference type="NCBIfam" id="TIGR01850">
    <property type="entry name" value="argC"/>
    <property type="match status" value="1"/>
</dbReference>
<evidence type="ECO:0000256" key="3">
    <source>
        <dbReference type="ARBA" id="ARBA00022605"/>
    </source>
</evidence>
<evidence type="ECO:0000313" key="11">
    <source>
        <dbReference type="Proteomes" id="UP000183085"/>
    </source>
</evidence>
<dbReference type="Gene3D" id="3.40.50.720">
    <property type="entry name" value="NAD(P)-binding Rossmann-like Domain"/>
    <property type="match status" value="1"/>
</dbReference>
<dbReference type="HAMAP" id="MF_00150">
    <property type="entry name" value="ArgC_type1"/>
    <property type="match status" value="1"/>
</dbReference>
<dbReference type="InterPro" id="IPR050085">
    <property type="entry name" value="AGPR"/>
</dbReference>
<evidence type="ECO:0000256" key="6">
    <source>
        <dbReference type="ARBA" id="ARBA00050557"/>
    </source>
</evidence>
<accession>A0A1J5E1D2</accession>
<dbReference type="InterPro" id="IPR000706">
    <property type="entry name" value="AGPR_type-1"/>
</dbReference>
<evidence type="ECO:0000256" key="1">
    <source>
        <dbReference type="ARBA" id="ARBA00004862"/>
    </source>
</evidence>
<dbReference type="FunFam" id="3.30.360.10:FF:000014">
    <property type="entry name" value="N-acetyl-gamma-glutamyl-phosphate reductase"/>
    <property type="match status" value="1"/>
</dbReference>
<evidence type="ECO:0000256" key="4">
    <source>
        <dbReference type="ARBA" id="ARBA00022857"/>
    </source>
</evidence>
<comment type="pathway">
    <text evidence="1 7">Amino-acid biosynthesis; L-arginine biosynthesis; N(2)-acetyl-L-ornithine from L-glutamate: step 3/4.</text>
</comment>
<dbReference type="SMART" id="SM00859">
    <property type="entry name" value="Semialdhyde_dh"/>
    <property type="match status" value="1"/>
</dbReference>
<keyword evidence="7" id="KW-0963">Cytoplasm</keyword>
<keyword evidence="4 7" id="KW-0521">NADP</keyword>
<dbReference type="GO" id="GO:0003942">
    <property type="term" value="F:N-acetyl-gamma-glutamyl-phosphate reductase activity"/>
    <property type="evidence" value="ECO:0007669"/>
    <property type="project" value="UniProtKB-UniRule"/>
</dbReference>
<protein>
    <recommendedName>
        <fullName evidence="7">N-acetyl-gamma-glutamyl-phosphate reductase</fullName>
        <shortName evidence="7">AGPR</shortName>
        <ecNumber evidence="7">1.2.1.38</ecNumber>
    </recommendedName>
    <alternativeName>
        <fullName evidence="7">N-acetyl-glutamate semialdehyde dehydrogenase</fullName>
        <shortName evidence="7">NAGSA dehydrogenase</shortName>
    </alternativeName>
</protein>
<feature type="active site" evidence="7 8">
    <location>
        <position position="151"/>
    </location>
</feature>
<comment type="similarity">
    <text evidence="7">Belongs to the NAGSA dehydrogenase family. Type 1 subfamily.</text>
</comment>
<comment type="caution">
    <text evidence="10">The sequence shown here is derived from an EMBL/GenBank/DDBJ whole genome shotgun (WGS) entry which is preliminary data.</text>
</comment>
<dbReference type="GO" id="GO:0070401">
    <property type="term" value="F:NADP+ binding"/>
    <property type="evidence" value="ECO:0007669"/>
    <property type="project" value="InterPro"/>
</dbReference>
<comment type="catalytic activity">
    <reaction evidence="6 7">
        <text>N-acetyl-L-glutamate 5-semialdehyde + phosphate + NADP(+) = N-acetyl-L-glutamyl 5-phosphate + NADPH + H(+)</text>
        <dbReference type="Rhea" id="RHEA:21588"/>
        <dbReference type="ChEBI" id="CHEBI:15378"/>
        <dbReference type="ChEBI" id="CHEBI:29123"/>
        <dbReference type="ChEBI" id="CHEBI:43474"/>
        <dbReference type="ChEBI" id="CHEBI:57783"/>
        <dbReference type="ChEBI" id="CHEBI:57936"/>
        <dbReference type="ChEBI" id="CHEBI:58349"/>
        <dbReference type="EC" id="1.2.1.38"/>
    </reaction>
</comment>
<reference evidence="10 11" key="1">
    <citation type="journal article" date="2016" name="Environ. Microbiol.">
        <title>Genomic resolution of a cold subsurface aquifer community provides metabolic insights for novel microbes adapted to high CO concentrations.</title>
        <authorList>
            <person name="Probst A.J."/>
            <person name="Castelle C.J."/>
            <person name="Singh A."/>
            <person name="Brown C.T."/>
            <person name="Anantharaman K."/>
            <person name="Sharon I."/>
            <person name="Hug L.A."/>
            <person name="Burstein D."/>
            <person name="Emerson J.B."/>
            <person name="Thomas B.C."/>
            <person name="Banfield J.F."/>
        </authorList>
    </citation>
    <scope>NUCLEOTIDE SEQUENCE [LARGE SCALE GENOMIC DNA]</scope>
    <source>
        <strain evidence="10">CG2_30_40_21</strain>
    </source>
</reference>
<dbReference type="InterPro" id="IPR058924">
    <property type="entry name" value="AGPR_dimerisation_dom"/>
</dbReference>
<dbReference type="PROSITE" id="PS01224">
    <property type="entry name" value="ARGC"/>
    <property type="match status" value="1"/>
</dbReference>
<evidence type="ECO:0000256" key="8">
    <source>
        <dbReference type="PROSITE-ProRule" id="PRU10010"/>
    </source>
</evidence>
<dbReference type="InterPro" id="IPR036291">
    <property type="entry name" value="NAD(P)-bd_dom_sf"/>
</dbReference>
<dbReference type="Gene3D" id="3.30.360.10">
    <property type="entry name" value="Dihydrodipicolinate Reductase, domain 2"/>
    <property type="match status" value="1"/>
</dbReference>
<keyword evidence="3 7" id="KW-0028">Amino-acid biosynthesis</keyword>
<dbReference type="CDD" id="cd17895">
    <property type="entry name" value="AGPR_1_N"/>
    <property type="match status" value="1"/>
</dbReference>
<feature type="domain" description="Semialdehyde dehydrogenase NAD-binding" evidence="9">
    <location>
        <begin position="3"/>
        <end position="143"/>
    </location>
</feature>
<sequence>MLKIGILGITGYAGAELIQILLKHPEVQITEMAARLDKPTPISNIFGQFKKRFDMECQVFKDAQSFGMTCDLIFLALPHKTSMSLVPEFLKAGKRVVDLSADFRLRDAGVYSQWYHEEHTAPSLLSEAVYGLPELYQDRIKNARLIANPGCYPTTVILGCAPLIKQKIVKLEIIVDSKSGISGAGKTPSPTTHFVNRYENFTAYNIGVHRHIPEMEQELSMLAGSEVRVIFSPHLLPINRGMLSTMYLTLEKEITQDDLSSLYQGFYQDEPFIRILDKIPQTADVRETNYCDIWVNLDKRTNKVIIVSAIDNLTKGASGQAVQNMNIMYGWDETIGLV</sequence>
<proteinExistence type="inferred from homology"/>
<evidence type="ECO:0000313" key="10">
    <source>
        <dbReference type="EMBL" id="OIP37743.1"/>
    </source>
</evidence>
<dbReference type="GO" id="GO:0006526">
    <property type="term" value="P:L-arginine biosynthetic process"/>
    <property type="evidence" value="ECO:0007669"/>
    <property type="project" value="UniProtKB-UniRule"/>
</dbReference>
<dbReference type="EMBL" id="MNYI01000198">
    <property type="protein sequence ID" value="OIP37743.1"/>
    <property type="molecule type" value="Genomic_DNA"/>
</dbReference>
<dbReference type="GO" id="GO:0005737">
    <property type="term" value="C:cytoplasm"/>
    <property type="evidence" value="ECO:0007669"/>
    <property type="project" value="UniProtKB-SubCell"/>
</dbReference>
<dbReference type="CDD" id="cd23934">
    <property type="entry name" value="AGPR_1_C"/>
    <property type="match status" value="1"/>
</dbReference>
<evidence type="ECO:0000256" key="2">
    <source>
        <dbReference type="ARBA" id="ARBA00022571"/>
    </source>
</evidence>
<gene>
    <name evidence="7" type="primary">argC</name>
    <name evidence="10" type="ORF">AUJ95_07655</name>
</gene>
<evidence type="ECO:0000256" key="7">
    <source>
        <dbReference type="HAMAP-Rule" id="MF_00150"/>
    </source>
</evidence>
<dbReference type="GO" id="GO:0051287">
    <property type="term" value="F:NAD binding"/>
    <property type="evidence" value="ECO:0007669"/>
    <property type="project" value="InterPro"/>
</dbReference>
<dbReference type="UniPathway" id="UPA00068">
    <property type="reaction ID" value="UER00108"/>
</dbReference>
<dbReference type="InterPro" id="IPR023013">
    <property type="entry name" value="AGPR_AS"/>
</dbReference>
<dbReference type="AlphaFoldDB" id="A0A1J5E1D2"/>
<dbReference type="STRING" id="1817895.AUJ95_07655"/>
<dbReference type="InterPro" id="IPR000534">
    <property type="entry name" value="Semialdehyde_DH_NAD-bd"/>
</dbReference>